<dbReference type="Proteomes" id="UP000034831">
    <property type="component" value="Unassembled WGS sequence"/>
</dbReference>
<feature type="transmembrane region" description="Helical" evidence="2">
    <location>
        <begin position="17"/>
        <end position="37"/>
    </location>
</feature>
<keyword evidence="2" id="KW-0812">Transmembrane</keyword>
<organism evidence="3 4">
    <name type="scientific">Candidatus Woesebacteria bacterium GW2011_GWF2_46_8</name>
    <dbReference type="NCBI Taxonomy" id="1618604"/>
    <lineage>
        <taxon>Bacteria</taxon>
        <taxon>Candidatus Woeseibacteriota</taxon>
    </lineage>
</organism>
<gene>
    <name evidence="3" type="ORF">UX67_C0008G0002</name>
</gene>
<reference evidence="3 4" key="1">
    <citation type="journal article" date="2015" name="Nature">
        <title>rRNA introns, odd ribosomes, and small enigmatic genomes across a large radiation of phyla.</title>
        <authorList>
            <person name="Brown C.T."/>
            <person name="Hug L.A."/>
            <person name="Thomas B.C."/>
            <person name="Sharon I."/>
            <person name="Castelle C.J."/>
            <person name="Singh A."/>
            <person name="Wilkins M.J."/>
            <person name="Williams K.H."/>
            <person name="Banfield J.F."/>
        </authorList>
    </citation>
    <scope>NUCLEOTIDE SEQUENCE [LARGE SCALE GENOMIC DNA]</scope>
</reference>
<protein>
    <recommendedName>
        <fullName evidence="5">Septum formation initiator</fullName>
    </recommendedName>
</protein>
<dbReference type="Pfam" id="PF04977">
    <property type="entry name" value="DivIC"/>
    <property type="match status" value="1"/>
</dbReference>
<dbReference type="AlphaFoldDB" id="A0A0G1QV67"/>
<evidence type="ECO:0000313" key="3">
    <source>
        <dbReference type="EMBL" id="KKU48861.1"/>
    </source>
</evidence>
<evidence type="ECO:0000256" key="2">
    <source>
        <dbReference type="SAM" id="Phobius"/>
    </source>
</evidence>
<keyword evidence="1" id="KW-0175">Coiled coil</keyword>
<evidence type="ECO:0000313" key="4">
    <source>
        <dbReference type="Proteomes" id="UP000034831"/>
    </source>
</evidence>
<dbReference type="EMBL" id="LCNC01000008">
    <property type="protein sequence ID" value="KKU48861.1"/>
    <property type="molecule type" value="Genomic_DNA"/>
</dbReference>
<sequence>MRKNIFWDKAKAKLKSYYLYVGLFLGFLFLLSLVRNVSKIADAEKRISKARERVEKLRKENEETERRLAEVKGEEYIEKQLRDKLGLAKEGEIVVVLPDEETLRKIAPGIAEEEDVLPDPTWKKWLKLFY</sequence>
<evidence type="ECO:0000256" key="1">
    <source>
        <dbReference type="SAM" id="Coils"/>
    </source>
</evidence>
<keyword evidence="2" id="KW-1133">Transmembrane helix</keyword>
<feature type="coiled-coil region" evidence="1">
    <location>
        <begin position="40"/>
        <end position="74"/>
    </location>
</feature>
<accession>A0A0G1QV67</accession>
<proteinExistence type="predicted"/>
<name>A0A0G1QV67_9BACT</name>
<evidence type="ECO:0008006" key="5">
    <source>
        <dbReference type="Google" id="ProtNLM"/>
    </source>
</evidence>
<dbReference type="InterPro" id="IPR007060">
    <property type="entry name" value="FtsL/DivIC"/>
</dbReference>
<keyword evidence="2" id="KW-0472">Membrane</keyword>
<comment type="caution">
    <text evidence="3">The sequence shown here is derived from an EMBL/GenBank/DDBJ whole genome shotgun (WGS) entry which is preliminary data.</text>
</comment>